<dbReference type="KEGG" id="hte:Hydth_1531"/>
<dbReference type="PIRSF" id="PIRSF006485">
    <property type="entry name" value="GTP-binding_EngA"/>
    <property type="match status" value="1"/>
</dbReference>
<feature type="binding site" evidence="8">
    <location>
        <begin position="9"/>
        <end position="16"/>
    </location>
    <ligand>
        <name>GTP</name>
        <dbReference type="ChEBI" id="CHEBI:37565"/>
        <label>1</label>
    </ligand>
</feature>
<evidence type="ECO:0000259" key="11">
    <source>
        <dbReference type="PROSITE" id="PS51712"/>
    </source>
</evidence>
<keyword evidence="4 10" id="KW-0677">Repeat</keyword>
<keyword evidence="3 8" id="KW-0690">Ribosome biogenesis</keyword>
<dbReference type="InterPro" id="IPR016484">
    <property type="entry name" value="GTPase_Der"/>
</dbReference>
<gene>
    <name evidence="12" type="primary">engA</name>
    <name evidence="8" type="synonym">der</name>
    <name evidence="12" type="ordered locus">HTH_1543</name>
</gene>
<dbReference type="AlphaFoldDB" id="D3DJJ0"/>
<dbReference type="PATRIC" id="fig|608538.5.peg.1560"/>
<dbReference type="PRINTS" id="PR00326">
    <property type="entry name" value="GTP1OBG"/>
</dbReference>
<dbReference type="PROSITE" id="PS51712">
    <property type="entry name" value="G_ENGA"/>
    <property type="match status" value="2"/>
</dbReference>
<dbReference type="Pfam" id="PF14714">
    <property type="entry name" value="KH_dom-like"/>
    <property type="match status" value="1"/>
</dbReference>
<comment type="subunit">
    <text evidence="8">Associates with the 50S ribosomal subunit.</text>
</comment>
<evidence type="ECO:0000256" key="4">
    <source>
        <dbReference type="ARBA" id="ARBA00022737"/>
    </source>
</evidence>
<dbReference type="EMBL" id="AP011112">
    <property type="protein sequence ID" value="BAI69992.1"/>
    <property type="molecule type" value="Genomic_DNA"/>
</dbReference>
<dbReference type="InterPro" id="IPR006073">
    <property type="entry name" value="GTP-bd"/>
</dbReference>
<dbReference type="RefSeq" id="WP_012964172.1">
    <property type="nucleotide sequence ID" value="NC_013799.1"/>
</dbReference>
<dbReference type="PANTHER" id="PTHR43834:SF6">
    <property type="entry name" value="GTPASE DER"/>
    <property type="match status" value="1"/>
</dbReference>
<feature type="binding site" evidence="8">
    <location>
        <begin position="118"/>
        <end position="121"/>
    </location>
    <ligand>
        <name>GTP</name>
        <dbReference type="ChEBI" id="CHEBI:37565"/>
        <label>1</label>
    </ligand>
</feature>
<keyword evidence="6 8" id="KW-0342">GTP-binding</keyword>
<dbReference type="PANTHER" id="PTHR43834">
    <property type="entry name" value="GTPASE DER"/>
    <property type="match status" value="1"/>
</dbReference>
<dbReference type="FunFam" id="3.40.50.300:FF:000040">
    <property type="entry name" value="GTPase Der"/>
    <property type="match status" value="1"/>
</dbReference>
<feature type="binding site" evidence="8">
    <location>
        <begin position="180"/>
        <end position="187"/>
    </location>
    <ligand>
        <name>GTP</name>
        <dbReference type="ChEBI" id="CHEBI:37565"/>
        <label>2</label>
    </ligand>
</feature>
<organism evidence="12 13">
    <name type="scientific">Hydrogenobacter thermophilus (strain DSM 6534 / IAM 12695 / TK-6)</name>
    <dbReference type="NCBI Taxonomy" id="608538"/>
    <lineage>
        <taxon>Bacteria</taxon>
        <taxon>Pseudomonadati</taxon>
        <taxon>Aquificota</taxon>
        <taxon>Aquificia</taxon>
        <taxon>Aquificales</taxon>
        <taxon>Aquificaceae</taxon>
        <taxon>Hydrogenobacter</taxon>
    </lineage>
</organism>
<sequence>MKNQVLIVGRPNVGKSTLFNRIVGRRKSIVHGIPGVTRDIIESEASWKDKKFMVADTGGIFEGGEEMSEKVEKQVKKALSEAQVILFVVDGREGITAGDEYIARMLYPYREKVFLVVNKIDSEKLQKNVYDFYALGFEKVFPVSAQHGIGVAELLDALHSLLPDEPVKLEYSGIKVSFVGRPNVGKSSLINAILGSERVIVSEVAGTTRDAVEVPFEYKGKEFVLIDTAGIRRRPKVEYGVEFFAVGRSIKAIEMSDVVCLVLDISEGITNQDKKIAGLIERRFKGCVIVANKFDLVKATKEQAQDYIRKELHFLDFAPIVFTSAIRQEGIQDILDNAILVYQDYTKQHKTSFINRAVQKVLKEKAPPLHKGREVKVYYAHQEEAKPPTIAIITNYPDGWRESYRTFFVRRLREYLGIRYSPLKLIVRGRED</sequence>
<feature type="binding site" evidence="8">
    <location>
        <begin position="56"/>
        <end position="60"/>
    </location>
    <ligand>
        <name>GTP</name>
        <dbReference type="ChEBI" id="CHEBI:37565"/>
        <label>1</label>
    </ligand>
</feature>
<dbReference type="Gene3D" id="3.40.50.300">
    <property type="entry name" value="P-loop containing nucleotide triphosphate hydrolases"/>
    <property type="match status" value="2"/>
</dbReference>
<dbReference type="eggNOG" id="COG1160">
    <property type="taxonomic scope" value="Bacteria"/>
</dbReference>
<feature type="domain" description="EngA-type G" evidence="11">
    <location>
        <begin position="174"/>
        <end position="346"/>
    </location>
</feature>
<dbReference type="GO" id="GO:0042254">
    <property type="term" value="P:ribosome biogenesis"/>
    <property type="evidence" value="ECO:0007669"/>
    <property type="project" value="UniProtKB-KW"/>
</dbReference>
<feature type="binding site" evidence="8">
    <location>
        <begin position="292"/>
        <end position="295"/>
    </location>
    <ligand>
        <name>GTP</name>
        <dbReference type="ChEBI" id="CHEBI:37565"/>
        <label>2</label>
    </ligand>
</feature>
<dbReference type="CDD" id="cd01894">
    <property type="entry name" value="EngA1"/>
    <property type="match status" value="1"/>
</dbReference>
<dbReference type="Proteomes" id="UP000002574">
    <property type="component" value="Chromosome"/>
</dbReference>
<keyword evidence="13" id="KW-1185">Reference proteome</keyword>
<evidence type="ECO:0000256" key="6">
    <source>
        <dbReference type="ARBA" id="ARBA00023134"/>
    </source>
</evidence>
<evidence type="ECO:0000256" key="8">
    <source>
        <dbReference type="HAMAP-Rule" id="MF_00195"/>
    </source>
</evidence>
<dbReference type="Pfam" id="PF01926">
    <property type="entry name" value="MMR_HSR1"/>
    <property type="match status" value="2"/>
</dbReference>
<proteinExistence type="inferred from homology"/>
<dbReference type="NCBIfam" id="TIGR03594">
    <property type="entry name" value="GTPase_EngA"/>
    <property type="match status" value="1"/>
</dbReference>
<evidence type="ECO:0000256" key="5">
    <source>
        <dbReference type="ARBA" id="ARBA00022741"/>
    </source>
</evidence>
<dbReference type="STRING" id="608538.HTH_1543"/>
<evidence type="ECO:0000256" key="9">
    <source>
        <dbReference type="PROSITE-ProRule" id="PRU01049"/>
    </source>
</evidence>
<dbReference type="InterPro" id="IPR031166">
    <property type="entry name" value="G_ENGA"/>
</dbReference>
<comment type="similarity">
    <text evidence="1 8 9 10">Belongs to the TRAFAC class TrmE-Era-EngA-EngB-Septin-like GTPase superfamily. EngA (Der) GTPase family.</text>
</comment>
<feature type="domain" description="EngA-type G" evidence="11">
    <location>
        <begin position="3"/>
        <end position="166"/>
    </location>
</feature>
<evidence type="ECO:0000256" key="3">
    <source>
        <dbReference type="ARBA" id="ARBA00022517"/>
    </source>
</evidence>
<evidence type="ECO:0000256" key="1">
    <source>
        <dbReference type="ARBA" id="ARBA00008279"/>
    </source>
</evidence>
<dbReference type="InterPro" id="IPR005225">
    <property type="entry name" value="Small_GTP-bd"/>
</dbReference>
<name>D3DJJ0_HYDTT</name>
<evidence type="ECO:0000256" key="7">
    <source>
        <dbReference type="ARBA" id="ARBA00032345"/>
    </source>
</evidence>
<evidence type="ECO:0000256" key="2">
    <source>
        <dbReference type="ARBA" id="ARBA00020953"/>
    </source>
</evidence>
<dbReference type="InterPro" id="IPR027417">
    <property type="entry name" value="P-loop_NTPase"/>
</dbReference>
<dbReference type="InterPro" id="IPR015946">
    <property type="entry name" value="KH_dom-like_a/b"/>
</dbReference>
<dbReference type="CDD" id="cd01895">
    <property type="entry name" value="EngA2"/>
    <property type="match status" value="1"/>
</dbReference>
<dbReference type="Gene3D" id="3.30.300.20">
    <property type="match status" value="1"/>
</dbReference>
<evidence type="ECO:0000313" key="13">
    <source>
        <dbReference type="Proteomes" id="UP000002574"/>
    </source>
</evidence>
<protein>
    <recommendedName>
        <fullName evidence="2 8">GTPase Der</fullName>
    </recommendedName>
    <alternativeName>
        <fullName evidence="7 8">GTP-binding protein EngA</fullName>
    </alternativeName>
</protein>
<dbReference type="GO" id="GO:0043022">
    <property type="term" value="F:ribosome binding"/>
    <property type="evidence" value="ECO:0007669"/>
    <property type="project" value="TreeGrafter"/>
</dbReference>
<dbReference type="NCBIfam" id="TIGR00231">
    <property type="entry name" value="small_GTP"/>
    <property type="match status" value="2"/>
</dbReference>
<dbReference type="OrthoDB" id="9805918at2"/>
<evidence type="ECO:0000313" key="12">
    <source>
        <dbReference type="EMBL" id="BAI69992.1"/>
    </source>
</evidence>
<evidence type="ECO:0000256" key="10">
    <source>
        <dbReference type="RuleBase" id="RU004481"/>
    </source>
</evidence>
<dbReference type="HAMAP" id="MF_00195">
    <property type="entry name" value="GTPase_Der"/>
    <property type="match status" value="1"/>
</dbReference>
<dbReference type="KEGG" id="hth:HTH_1543"/>
<dbReference type="FunFam" id="3.40.50.300:FF:000057">
    <property type="entry name" value="GTPase Der"/>
    <property type="match status" value="1"/>
</dbReference>
<feature type="binding site" evidence="8">
    <location>
        <begin position="227"/>
        <end position="231"/>
    </location>
    <ligand>
        <name>GTP</name>
        <dbReference type="ChEBI" id="CHEBI:37565"/>
        <label>2</label>
    </ligand>
</feature>
<keyword evidence="5 8" id="KW-0547">Nucleotide-binding</keyword>
<dbReference type="GO" id="GO:0005525">
    <property type="term" value="F:GTP binding"/>
    <property type="evidence" value="ECO:0007669"/>
    <property type="project" value="UniProtKB-UniRule"/>
</dbReference>
<dbReference type="SUPFAM" id="SSF52540">
    <property type="entry name" value="P-loop containing nucleoside triphosphate hydrolases"/>
    <property type="match status" value="2"/>
</dbReference>
<dbReference type="InterPro" id="IPR032859">
    <property type="entry name" value="KH_dom-like"/>
</dbReference>
<accession>D3DJJ0</accession>
<comment type="function">
    <text evidence="8 10">GTPase that plays an essential role in the late steps of ribosome biogenesis.</text>
</comment>
<reference evidence="12 13" key="1">
    <citation type="journal article" date="2010" name="J. Bacteriol.">
        <title>Complete genome sequence of the thermophilic, obligately chemolithoautotrophic hydrogen-oxidizing bacterium Hydrogenobacter thermophilus TK-6.</title>
        <authorList>
            <person name="Arai H."/>
            <person name="Kanbe H."/>
            <person name="Ishii M."/>
            <person name="Igarashi Y."/>
        </authorList>
    </citation>
    <scope>NUCLEOTIDE SEQUENCE [LARGE SCALE GENOMIC DNA]</scope>
    <source>
        <strain evidence="13">DSM 6534 / IAM 12695 / TK-6 [Tokyo]</strain>
    </source>
</reference>